<dbReference type="NCBIfam" id="TIGR01614">
    <property type="entry name" value="PME_inhib"/>
    <property type="match status" value="1"/>
</dbReference>
<proteinExistence type="predicted"/>
<organism evidence="3 4">
    <name type="scientific">Corchorus olitorius</name>
    <dbReference type="NCBI Taxonomy" id="93759"/>
    <lineage>
        <taxon>Eukaryota</taxon>
        <taxon>Viridiplantae</taxon>
        <taxon>Streptophyta</taxon>
        <taxon>Embryophyta</taxon>
        <taxon>Tracheophyta</taxon>
        <taxon>Spermatophyta</taxon>
        <taxon>Magnoliopsida</taxon>
        <taxon>eudicotyledons</taxon>
        <taxon>Gunneridae</taxon>
        <taxon>Pentapetalae</taxon>
        <taxon>rosids</taxon>
        <taxon>malvids</taxon>
        <taxon>Malvales</taxon>
        <taxon>Malvaceae</taxon>
        <taxon>Grewioideae</taxon>
        <taxon>Apeibeae</taxon>
        <taxon>Corchorus</taxon>
    </lineage>
</organism>
<dbReference type="Pfam" id="PF04043">
    <property type="entry name" value="PMEI"/>
    <property type="match status" value="1"/>
</dbReference>
<name>A0A1R3KWI0_9ROSI</name>
<dbReference type="SUPFAM" id="SSF101148">
    <property type="entry name" value="Plant invertase/pectin methylesterase inhibitor"/>
    <property type="match status" value="1"/>
</dbReference>
<dbReference type="OrthoDB" id="982528at2759"/>
<dbReference type="Proteomes" id="UP000187203">
    <property type="component" value="Unassembled WGS sequence"/>
</dbReference>
<dbReference type="InterPro" id="IPR006501">
    <property type="entry name" value="Pectinesterase_inhib_dom"/>
</dbReference>
<dbReference type="SMART" id="SM00856">
    <property type="entry name" value="PMEI"/>
    <property type="match status" value="1"/>
</dbReference>
<reference evidence="4" key="1">
    <citation type="submission" date="2013-09" db="EMBL/GenBank/DDBJ databases">
        <title>Corchorus olitorius genome sequencing.</title>
        <authorList>
            <person name="Alam M."/>
            <person name="Haque M.S."/>
            <person name="Islam M.S."/>
            <person name="Emdad E.M."/>
            <person name="Islam M.M."/>
            <person name="Ahmed B."/>
            <person name="Halim A."/>
            <person name="Hossen Q.M.M."/>
            <person name="Hossain M.Z."/>
            <person name="Ahmed R."/>
            <person name="Khan M.M."/>
            <person name="Islam R."/>
            <person name="Rashid M.M."/>
            <person name="Khan S.A."/>
            <person name="Rahman M.S."/>
            <person name="Alam M."/>
            <person name="Yahiya A.S."/>
            <person name="Khan M.S."/>
            <person name="Azam M.S."/>
            <person name="Haque T."/>
            <person name="Lashkar M.Z.H."/>
            <person name="Akhand A.I."/>
            <person name="Morshed G."/>
            <person name="Roy S."/>
            <person name="Uddin K.S."/>
            <person name="Rabeya T."/>
            <person name="Hossain A.S."/>
            <person name="Chowdhury A."/>
            <person name="Snigdha A.R."/>
            <person name="Mortoza M.S."/>
            <person name="Matin S.A."/>
            <person name="Hoque S.M.E."/>
            <person name="Islam M.K."/>
            <person name="Roy D.K."/>
            <person name="Haider R."/>
            <person name="Moosa M.M."/>
            <person name="Elias S.M."/>
            <person name="Hasan A.M."/>
            <person name="Jahan S."/>
            <person name="Shafiuddin M."/>
            <person name="Mahmood N."/>
            <person name="Shommy N.S."/>
        </authorList>
    </citation>
    <scope>NUCLEOTIDE SEQUENCE [LARGE SCALE GENOMIC DNA]</scope>
    <source>
        <strain evidence="4">cv. O-4</strain>
    </source>
</reference>
<evidence type="ECO:0000259" key="2">
    <source>
        <dbReference type="SMART" id="SM00856"/>
    </source>
</evidence>
<dbReference type="PANTHER" id="PTHR31890:SF9">
    <property type="entry name" value="PLANT INVERTASE_PECTIN METHYLESTERASE INHIBITOR SUPERFAMILY PROTEIN"/>
    <property type="match status" value="1"/>
</dbReference>
<feature type="chain" id="PRO_5012232780" evidence="1">
    <location>
        <begin position="26"/>
        <end position="184"/>
    </location>
</feature>
<accession>A0A1R3KWI0</accession>
<keyword evidence="4" id="KW-1185">Reference proteome</keyword>
<gene>
    <name evidence="3" type="ORF">COLO4_03793</name>
</gene>
<dbReference type="InterPro" id="IPR035513">
    <property type="entry name" value="Invertase/methylesterase_inhib"/>
</dbReference>
<dbReference type="AlphaFoldDB" id="A0A1R3KWI0"/>
<evidence type="ECO:0000313" key="4">
    <source>
        <dbReference type="Proteomes" id="UP000187203"/>
    </source>
</evidence>
<dbReference type="EMBL" id="AWUE01010660">
    <property type="protein sequence ID" value="OMP11474.1"/>
    <property type="molecule type" value="Genomic_DNA"/>
</dbReference>
<comment type="caution">
    <text evidence="3">The sequence shown here is derived from an EMBL/GenBank/DDBJ whole genome shotgun (WGS) entry which is preliminary data.</text>
</comment>
<dbReference type="GO" id="GO:0004857">
    <property type="term" value="F:enzyme inhibitor activity"/>
    <property type="evidence" value="ECO:0007669"/>
    <property type="project" value="InterPro"/>
</dbReference>
<evidence type="ECO:0000313" key="3">
    <source>
        <dbReference type="EMBL" id="OMP11474.1"/>
    </source>
</evidence>
<dbReference type="Gene3D" id="1.20.140.40">
    <property type="entry name" value="Invertase/pectin methylesterase inhibitor family protein"/>
    <property type="match status" value="1"/>
</dbReference>
<feature type="domain" description="Pectinesterase inhibitor" evidence="2">
    <location>
        <begin position="35"/>
        <end position="182"/>
    </location>
</feature>
<evidence type="ECO:0000256" key="1">
    <source>
        <dbReference type="SAM" id="SignalP"/>
    </source>
</evidence>
<sequence length="184" mass="20000">MAPQKSLMIMMILSVCLLISLSASATSIAAPKLSFAQKLAPKICKSSIKKDLCIKTLSRPEAVSAKDLKQLTSVVMKIGASEAQTALNTVIEMAKKPCPPAKLKALKECKQAFRDLLDSFHLADRHIYTNPDGMGNYTIACLLADAARHDCINAMKAAKLQAPQLATANRDLELFAYIGYEIPY</sequence>
<feature type="signal peptide" evidence="1">
    <location>
        <begin position="1"/>
        <end position="25"/>
    </location>
</feature>
<protein>
    <submittedName>
        <fullName evidence="3">Pectinesterase inhibitor</fullName>
    </submittedName>
</protein>
<keyword evidence="1" id="KW-0732">Signal</keyword>
<dbReference type="PANTHER" id="PTHR31890">
    <property type="entry name" value="PLANT INVERTASE/PECTIN METHYLESTERASE INHIBITOR SUPERFAMILY PROTEIN"/>
    <property type="match status" value="1"/>
</dbReference>